<dbReference type="PROSITE" id="PS50942">
    <property type="entry name" value="ENTH"/>
    <property type="match status" value="1"/>
</dbReference>
<feature type="compositionally biased region" description="Acidic residues" evidence="1">
    <location>
        <begin position="212"/>
        <end position="223"/>
    </location>
</feature>
<evidence type="ECO:0000259" key="2">
    <source>
        <dbReference type="PROSITE" id="PS50942"/>
    </source>
</evidence>
<feature type="compositionally biased region" description="Basic and acidic residues" evidence="1">
    <location>
        <begin position="225"/>
        <end position="240"/>
    </location>
</feature>
<feature type="compositionally biased region" description="Low complexity" evidence="1">
    <location>
        <begin position="164"/>
        <end position="179"/>
    </location>
</feature>
<dbReference type="PANTHER" id="PTHR12276">
    <property type="entry name" value="EPSIN/ENT-RELATED"/>
    <property type="match status" value="1"/>
</dbReference>
<dbReference type="SUPFAM" id="SSF48371">
    <property type="entry name" value="ARM repeat"/>
    <property type="match status" value="1"/>
</dbReference>
<dbReference type="Gene3D" id="1.25.40.90">
    <property type="match status" value="1"/>
</dbReference>
<evidence type="ECO:0000313" key="4">
    <source>
        <dbReference type="Proteomes" id="UP001152562"/>
    </source>
</evidence>
<feature type="region of interest" description="Disordered" evidence="1">
    <location>
        <begin position="152"/>
        <end position="275"/>
    </location>
</feature>
<dbReference type="InterPro" id="IPR019337">
    <property type="entry name" value="Telomere_length_regulation_dom"/>
</dbReference>
<feature type="domain" description="ENTH" evidence="2">
    <location>
        <begin position="19"/>
        <end position="152"/>
    </location>
</feature>
<dbReference type="InterPro" id="IPR008942">
    <property type="entry name" value="ENTH_VHS"/>
</dbReference>
<dbReference type="Pfam" id="PF01417">
    <property type="entry name" value="ENTH"/>
    <property type="match status" value="1"/>
</dbReference>
<protein>
    <recommendedName>
        <fullName evidence="2">ENTH domain-containing protein</fullName>
    </recommendedName>
</protein>
<dbReference type="SMART" id="SM00273">
    <property type="entry name" value="ENTH"/>
    <property type="match status" value="1"/>
</dbReference>
<accession>A0A9P0XGG6</accession>
<name>A0A9P0XGG6_PIEBR</name>
<dbReference type="GO" id="GO:0030125">
    <property type="term" value="C:clathrin vesicle coat"/>
    <property type="evidence" value="ECO:0007669"/>
    <property type="project" value="TreeGrafter"/>
</dbReference>
<dbReference type="GO" id="GO:0005886">
    <property type="term" value="C:plasma membrane"/>
    <property type="evidence" value="ECO:0007669"/>
    <property type="project" value="TreeGrafter"/>
</dbReference>
<dbReference type="InterPro" id="IPR016024">
    <property type="entry name" value="ARM-type_fold"/>
</dbReference>
<dbReference type="FunFam" id="1.25.40.90:FF:000006">
    <property type="entry name" value="Clathrin interactor 1"/>
    <property type="match status" value="1"/>
</dbReference>
<evidence type="ECO:0000256" key="1">
    <source>
        <dbReference type="SAM" id="MobiDB-lite"/>
    </source>
</evidence>
<dbReference type="Pfam" id="PF10193">
    <property type="entry name" value="Telomere_reg-2"/>
    <property type="match status" value="1"/>
</dbReference>
<dbReference type="SUPFAM" id="SSF48464">
    <property type="entry name" value="ENTH/VHS domain"/>
    <property type="match status" value="1"/>
</dbReference>
<dbReference type="InterPro" id="IPR038528">
    <property type="entry name" value="TEL2_C_sf"/>
</dbReference>
<feature type="compositionally biased region" description="Polar residues" evidence="1">
    <location>
        <begin position="1362"/>
        <end position="1372"/>
    </location>
</feature>
<organism evidence="3 4">
    <name type="scientific">Pieris brassicae</name>
    <name type="common">White butterfly</name>
    <name type="synonym">Large white butterfly</name>
    <dbReference type="NCBI Taxonomy" id="7116"/>
    <lineage>
        <taxon>Eukaryota</taxon>
        <taxon>Metazoa</taxon>
        <taxon>Ecdysozoa</taxon>
        <taxon>Arthropoda</taxon>
        <taxon>Hexapoda</taxon>
        <taxon>Insecta</taxon>
        <taxon>Pterygota</taxon>
        <taxon>Neoptera</taxon>
        <taxon>Endopterygota</taxon>
        <taxon>Lepidoptera</taxon>
        <taxon>Glossata</taxon>
        <taxon>Ditrysia</taxon>
        <taxon>Papilionoidea</taxon>
        <taxon>Pieridae</taxon>
        <taxon>Pierinae</taxon>
        <taxon>Pieris</taxon>
    </lineage>
</organism>
<evidence type="ECO:0000313" key="3">
    <source>
        <dbReference type="EMBL" id="CAH4035369.1"/>
    </source>
</evidence>
<dbReference type="EMBL" id="CALOZG010000042">
    <property type="protein sequence ID" value="CAH4035369.1"/>
    <property type="molecule type" value="Genomic_DNA"/>
</dbReference>
<feature type="compositionally biased region" description="Gly residues" evidence="1">
    <location>
        <begin position="180"/>
        <end position="195"/>
    </location>
</feature>
<dbReference type="GO" id="GO:0006897">
    <property type="term" value="P:endocytosis"/>
    <property type="evidence" value="ECO:0007669"/>
    <property type="project" value="TreeGrafter"/>
</dbReference>
<dbReference type="CDD" id="cd16989">
    <property type="entry name" value="ENTH_EpsinR"/>
    <property type="match status" value="1"/>
</dbReference>
<comment type="caution">
    <text evidence="3">The sequence shown here is derived from an EMBL/GenBank/DDBJ whole genome shotgun (WGS) entry which is preliminary data.</text>
</comment>
<dbReference type="Proteomes" id="UP001152562">
    <property type="component" value="Unassembled WGS sequence"/>
</dbReference>
<proteinExistence type="predicted"/>
<dbReference type="InterPro" id="IPR013809">
    <property type="entry name" value="ENTH"/>
</dbReference>
<keyword evidence="4" id="KW-1185">Reference proteome</keyword>
<gene>
    <name evidence="3" type="ORF">PIBRA_LOCUS11439</name>
</gene>
<dbReference type="Gene3D" id="1.25.40.720">
    <property type="entry name" value="Telomere length regulation protein 2, C-terminal domain"/>
    <property type="match status" value="2"/>
</dbReference>
<sequence length="1444" mass="164211">MDRFISMWKVRELADKVTNVVMNYTEVEGKVREATSDEAWGPTGQQMQELALATFTYEHFPEVMSMLWRRMLHDNRSHWRRTYKCLLLLSYLVRNGSERVVTSAREHIYDLRSLENYTYVDDLGKDQGVNVRHKVRELIDFIQDDEKLREERKKAKKNKDKYIGMSSEATGGMSSMGMGRMEGMGGMGRSSGGWGEYSDRNTSWDEPKERNDEDDYEREDSDGESGGKKPQKENVYRDSEVIDESPPPSDRVRDRHKPLNISLRSPARTKPATPAKKIDLGAAATYAKAATASSPVTKQPATNKSQELLDDLFKTCPVAEITSTNVANLVEDDFDPRAEEPKSIQKDEFGDFTNAFAPPAVTNDGFADFTSAFIDSNTTNNVSAPASNLDLLSDLAPPGNGFDLDSLTGQLASTNITHTQLQPMQGCERSRDRLKTEIAHLVDTLQNIERIRSEEDVKRIKTCLTNLFNYLPGPVTPQKLLDCDDKMLNDHLDAYSQLLSSCRSFLQQWPILKQEIVTLFTVEEGFHLSQECLSILCGFLKEERNALALEATAFILQKYAKSDAILAAIIDCSHSIGDGQDRIKLQNEWENYVQYFITLPERVANRLEIKTPKEFSHENFSYIVVFQIVRSLDFMAESNFFQGARYDLACLSHLVSKFFTNYSNTEAFFHLIDIFIAWTNANNNDPSKFVRRKLLQTLSHHLHRSAIDKLVVYLFKRCPIYYKNDEQPIKTLLGDNIDSSKDWNEILLYKMPYNVHLKDYKDTTIQENLLYYVATSKKCKDILSNLILSLAKVWADVRSKNVTDVNQHMYTSVLLLLAIKYRVILWKQNSDDWDLLQIKTILIRGMSKHLDVMTQEYRCIGMATIELIFKILSEVDSKDREAVHQLKFDYNSMGNTSVEIHKVLKGVTNKCLIDKEHAKPANELTRVNLSKILDLIAFKVDDIERPVNNSVMTCAVKTSEQTKAIVKTIISVKLDELKKHGFDEELDSDDDLQPYDMSNDEPMSAKKKPSYLRDLLEMIRDAKEQETFEVALESADELVNEQMKLEHKVLAIELLDLFVHLEEKYHVSNFDSIRFNTSVAIVCAHPKDGAEHLCKEIHTDIGRYSIATKIFMLDVLSEAANRIADVRQTEPKPKTETKQKTDDAISEEVIRRRLINKTRYFHTKRPHPFAKAKKNQFAAVADYFFYPLIGGFGHRQLTLSYQNTKQDVDNILLLKYLSVVGNVILASKNCPKVAIYCKEIIPMILYMRFSPEPKIQTCVISIIASIVMVLPPTILRDEFASMMSEICAWLMDYLNNIDLAMNPTPVDLLQPIAPVSQQQPTLINTKPSAKLGATWADTSGAININVDNLLAPRSPKAGPAPSINQLKSSPNSPAHKPNVNANMPILPNMPSMAPTIPNMAPTMPNMMPLNNMATGQMWQTPMSNVNNNFPVNNNMRPQNHNFLQ</sequence>
<feature type="region of interest" description="Disordered" evidence="1">
    <location>
        <begin position="1353"/>
        <end position="1380"/>
    </location>
</feature>
<dbReference type="GO" id="GO:0005543">
    <property type="term" value="F:phospholipid binding"/>
    <property type="evidence" value="ECO:0007669"/>
    <property type="project" value="TreeGrafter"/>
</dbReference>
<feature type="compositionally biased region" description="Basic and acidic residues" evidence="1">
    <location>
        <begin position="197"/>
        <end position="211"/>
    </location>
</feature>
<dbReference type="GO" id="GO:0030276">
    <property type="term" value="F:clathrin binding"/>
    <property type="evidence" value="ECO:0007669"/>
    <property type="project" value="TreeGrafter"/>
</dbReference>
<reference evidence="3" key="1">
    <citation type="submission" date="2022-05" db="EMBL/GenBank/DDBJ databases">
        <authorList>
            <person name="Okamura Y."/>
        </authorList>
    </citation>
    <scope>NUCLEOTIDE SEQUENCE</scope>
</reference>
<dbReference type="PANTHER" id="PTHR12276:SF45">
    <property type="entry name" value="CLATHRIN INTERACTOR 1"/>
    <property type="match status" value="1"/>
</dbReference>
<dbReference type="GO" id="GO:0005768">
    <property type="term" value="C:endosome"/>
    <property type="evidence" value="ECO:0007669"/>
    <property type="project" value="TreeGrafter"/>
</dbReference>